<feature type="compositionally biased region" description="Polar residues" evidence="1">
    <location>
        <begin position="67"/>
        <end position="78"/>
    </location>
</feature>
<dbReference type="Proteomes" id="UP000308730">
    <property type="component" value="Unassembled WGS sequence"/>
</dbReference>
<feature type="compositionally biased region" description="Basic and acidic residues" evidence="1">
    <location>
        <begin position="653"/>
        <end position="664"/>
    </location>
</feature>
<feature type="compositionally biased region" description="Basic and acidic residues" evidence="1">
    <location>
        <begin position="90"/>
        <end position="109"/>
    </location>
</feature>
<feature type="compositionally biased region" description="Polar residues" evidence="1">
    <location>
        <begin position="345"/>
        <end position="354"/>
    </location>
</feature>
<proteinExistence type="predicted"/>
<evidence type="ECO:0000256" key="1">
    <source>
        <dbReference type="SAM" id="MobiDB-lite"/>
    </source>
</evidence>
<gene>
    <name evidence="2" type="ORF">EUX98_g9</name>
</gene>
<feature type="compositionally biased region" description="Basic and acidic residues" evidence="1">
    <location>
        <begin position="511"/>
        <end position="526"/>
    </location>
</feature>
<feature type="region of interest" description="Disordered" evidence="1">
    <location>
        <begin position="602"/>
        <end position="630"/>
    </location>
</feature>
<organism evidence="2 3">
    <name type="scientific">Antrodiella citrinella</name>
    <dbReference type="NCBI Taxonomy" id="2447956"/>
    <lineage>
        <taxon>Eukaryota</taxon>
        <taxon>Fungi</taxon>
        <taxon>Dikarya</taxon>
        <taxon>Basidiomycota</taxon>
        <taxon>Agaricomycotina</taxon>
        <taxon>Agaricomycetes</taxon>
        <taxon>Polyporales</taxon>
        <taxon>Steccherinaceae</taxon>
        <taxon>Antrodiella</taxon>
    </lineage>
</organism>
<feature type="compositionally biased region" description="Pro residues" evidence="1">
    <location>
        <begin position="665"/>
        <end position="680"/>
    </location>
</feature>
<feature type="region of interest" description="Disordered" evidence="1">
    <location>
        <begin position="336"/>
        <end position="374"/>
    </location>
</feature>
<dbReference type="InterPro" id="IPR013885">
    <property type="entry name" value="DUF1764_euk"/>
</dbReference>
<reference evidence="2 3" key="1">
    <citation type="submission" date="2019-02" db="EMBL/GenBank/DDBJ databases">
        <title>Genome sequencing of the rare red list fungi Antrodiella citrinella (Flaviporus citrinellus).</title>
        <authorList>
            <person name="Buettner E."/>
            <person name="Kellner H."/>
        </authorList>
    </citation>
    <scope>NUCLEOTIDE SEQUENCE [LARGE SCALE GENOMIC DNA]</scope>
    <source>
        <strain evidence="2 3">DSM 108506</strain>
    </source>
</reference>
<feature type="compositionally biased region" description="Basic and acidic residues" evidence="1">
    <location>
        <begin position="30"/>
        <end position="45"/>
    </location>
</feature>
<name>A0A4V6S1Z4_9APHY</name>
<accession>A0A4V6S1Z4</accession>
<feature type="compositionally biased region" description="Polar residues" evidence="1">
    <location>
        <begin position="360"/>
        <end position="374"/>
    </location>
</feature>
<evidence type="ECO:0000313" key="3">
    <source>
        <dbReference type="Proteomes" id="UP000308730"/>
    </source>
</evidence>
<sequence>MSGIDIDDIFASSKGKSKLAPQPIASSSKPPKDKKNPNKRARDDEVQPSANKQQLKVPETIVDPSLSIVSKASATVSRPSEKSAKKRKKTDNGEENFKDSRGTGPRRKTEEGFLVYKEDELGITEQGGSEHKHFRSSAVAILILHIRYTLVPVRLRLLKAILEPTQSAQLLKERTIALRTIESANGQDVELNSSEVVLHTSSDSTASEGSPSTYLFSIPLPSDTPQCIHTATSSVTHTLTATLYPITPSLPILTKSQTIHTRRYTSHTYLPDTSPEQEAIDQPTRVELQLPRTTFKAGEAIPLYLTVPVPSRELVAERGIRLRNIRAELVRVIKARNPETEGKDSSSSQPQPGTSHAEASVSTPHVQKQHGLASSHTLDLRSVLGVPGGGEVVALSGAGCRLHPSKPLRIRLVLHPPHDHQRRDIATGASEESDTLDTQDEAENSCACISQTTILHDVTFIVYVHITFIHMSSHTERVSTISMPIVVVPPSATLPEVEASIDTAYRKKHDRPPTKTARLDDPDVPHYEAGPSYLGGGAPPPFEEREAPPPFFQSSAPSTSRLPTFLESETEIYVPSQEDPSIAPMSPPPPELRFEGEGVLFGFAPSDQFDGYNQEQVDRAGTPPPTLEMATLDPDVTELATMTEGAIGALEMALEHHADADDTHLPPPPPMDDPSDPPPSIDSDFRIPDASGPSPPLQHEAPPAFAAPVDSVESAARPPSSRGPADGHGHAPPPYAVPSNTHVSSEHQHVARPPPYVG</sequence>
<dbReference type="OrthoDB" id="3357813at2759"/>
<dbReference type="EMBL" id="SGPM01000001">
    <property type="protein sequence ID" value="THH34053.1"/>
    <property type="molecule type" value="Genomic_DNA"/>
</dbReference>
<dbReference type="Pfam" id="PF08576">
    <property type="entry name" value="DUF1764"/>
    <property type="match status" value="1"/>
</dbReference>
<feature type="region of interest" description="Disordered" evidence="1">
    <location>
        <begin position="1"/>
        <end position="109"/>
    </location>
</feature>
<comment type="caution">
    <text evidence="2">The sequence shown here is derived from an EMBL/GenBank/DDBJ whole genome shotgun (WGS) entry which is preliminary data.</text>
</comment>
<evidence type="ECO:0000313" key="2">
    <source>
        <dbReference type="EMBL" id="THH34053.1"/>
    </source>
</evidence>
<feature type="region of interest" description="Disordered" evidence="1">
    <location>
        <begin position="506"/>
        <end position="560"/>
    </location>
</feature>
<dbReference type="AlphaFoldDB" id="A0A4V6S1Z4"/>
<feature type="region of interest" description="Disordered" evidence="1">
    <location>
        <begin position="644"/>
        <end position="758"/>
    </location>
</feature>
<keyword evidence="3" id="KW-1185">Reference proteome</keyword>
<protein>
    <submittedName>
        <fullName evidence="2">Uncharacterized protein</fullName>
    </submittedName>
</protein>